<evidence type="ECO:0000259" key="5">
    <source>
        <dbReference type="PROSITE" id="PS50931"/>
    </source>
</evidence>
<dbReference type="InterPro" id="IPR005119">
    <property type="entry name" value="LysR_subst-bd"/>
</dbReference>
<dbReference type="Pfam" id="PF03466">
    <property type="entry name" value="LysR_substrate"/>
    <property type="match status" value="1"/>
</dbReference>
<sequence>MAKSPLDHRQLEALYWVAKLGSFASAARKLNTSQPAISQRIRDLEASLGVMLFDRSRRRAALTPKGKEAVDSAEKILSIGAELQERLSKQESLSGLLRIGVNETVALSWLPQLVELVNEKIPNLVLEVHVGLTQTLWNRYERGDLELLLVSGPIEPDGVTLESLGTTTYTWMSAPQSGLPKHRITPADFEGLPIITHGHGSTMHKDILMWFQNDTPRFRKSDVCHSLSVMAALTVSGLGISMLPPLIYQSEIESGKLIDLEPEPPLEPLEFWAVYPQRAVSPLPAIISDLARQVSTFEKVTDELNV</sequence>
<accession>A0A1X7AA37</accession>
<reference evidence="6 7" key="1">
    <citation type="submission" date="2017-03" db="EMBL/GenBank/DDBJ databases">
        <authorList>
            <person name="Afonso C.L."/>
            <person name="Miller P.J."/>
            <person name="Scott M.A."/>
            <person name="Spackman E."/>
            <person name="Goraichik I."/>
            <person name="Dimitrov K.M."/>
            <person name="Suarez D.L."/>
            <person name="Swayne D.E."/>
        </authorList>
    </citation>
    <scope>NUCLEOTIDE SEQUENCE [LARGE SCALE GENOMIC DNA]</scope>
    <source>
        <strain evidence="6 7">CECT 7450</strain>
    </source>
</reference>
<keyword evidence="7" id="KW-1185">Reference proteome</keyword>
<evidence type="ECO:0000256" key="3">
    <source>
        <dbReference type="ARBA" id="ARBA00023125"/>
    </source>
</evidence>
<dbReference type="Gene3D" id="1.10.10.10">
    <property type="entry name" value="Winged helix-like DNA-binding domain superfamily/Winged helix DNA-binding domain"/>
    <property type="match status" value="1"/>
</dbReference>
<dbReference type="Pfam" id="PF00126">
    <property type="entry name" value="HTH_1"/>
    <property type="match status" value="1"/>
</dbReference>
<comment type="similarity">
    <text evidence="1">Belongs to the LysR transcriptional regulatory family.</text>
</comment>
<dbReference type="Proteomes" id="UP000193061">
    <property type="component" value="Unassembled WGS sequence"/>
</dbReference>
<dbReference type="GO" id="GO:0003700">
    <property type="term" value="F:DNA-binding transcription factor activity"/>
    <property type="evidence" value="ECO:0007669"/>
    <property type="project" value="InterPro"/>
</dbReference>
<evidence type="ECO:0000256" key="2">
    <source>
        <dbReference type="ARBA" id="ARBA00023015"/>
    </source>
</evidence>
<dbReference type="PANTHER" id="PTHR30126">
    <property type="entry name" value="HTH-TYPE TRANSCRIPTIONAL REGULATOR"/>
    <property type="match status" value="1"/>
</dbReference>
<dbReference type="EMBL" id="FWFX01000025">
    <property type="protein sequence ID" value="SLN73784.1"/>
    <property type="molecule type" value="Genomic_DNA"/>
</dbReference>
<dbReference type="PANTHER" id="PTHR30126:SF77">
    <property type="entry name" value="TRANSCRIPTIONAL REGULATORY PROTEIN"/>
    <property type="match status" value="1"/>
</dbReference>
<evidence type="ECO:0000313" key="7">
    <source>
        <dbReference type="Proteomes" id="UP000193061"/>
    </source>
</evidence>
<dbReference type="PRINTS" id="PR00039">
    <property type="entry name" value="HTHLYSR"/>
</dbReference>
<dbReference type="InterPro" id="IPR036388">
    <property type="entry name" value="WH-like_DNA-bd_sf"/>
</dbReference>
<dbReference type="Gene3D" id="3.40.190.10">
    <property type="entry name" value="Periplasmic binding protein-like II"/>
    <property type="match status" value="2"/>
</dbReference>
<dbReference type="InterPro" id="IPR036390">
    <property type="entry name" value="WH_DNA-bd_sf"/>
</dbReference>
<dbReference type="InterPro" id="IPR000847">
    <property type="entry name" value="LysR_HTH_N"/>
</dbReference>
<dbReference type="CDD" id="cd05466">
    <property type="entry name" value="PBP2_LTTR_substrate"/>
    <property type="match status" value="1"/>
</dbReference>
<dbReference type="OrthoDB" id="9791253at2"/>
<dbReference type="FunFam" id="1.10.10.10:FF:000001">
    <property type="entry name" value="LysR family transcriptional regulator"/>
    <property type="match status" value="1"/>
</dbReference>
<dbReference type="SUPFAM" id="SSF46785">
    <property type="entry name" value="Winged helix' DNA-binding domain"/>
    <property type="match status" value="1"/>
</dbReference>
<keyword evidence="3" id="KW-0238">DNA-binding</keyword>
<keyword evidence="2" id="KW-0805">Transcription regulation</keyword>
<dbReference type="GO" id="GO:0000976">
    <property type="term" value="F:transcription cis-regulatory region binding"/>
    <property type="evidence" value="ECO:0007669"/>
    <property type="project" value="TreeGrafter"/>
</dbReference>
<keyword evidence="4" id="KW-0804">Transcription</keyword>
<protein>
    <submittedName>
        <fullName evidence="6">Putative hydrogen peroxide-inducible genes activator</fullName>
    </submittedName>
</protein>
<dbReference type="SUPFAM" id="SSF53850">
    <property type="entry name" value="Periplasmic binding protein-like II"/>
    <property type="match status" value="1"/>
</dbReference>
<evidence type="ECO:0000256" key="4">
    <source>
        <dbReference type="ARBA" id="ARBA00023163"/>
    </source>
</evidence>
<evidence type="ECO:0000313" key="6">
    <source>
        <dbReference type="EMBL" id="SLN73784.1"/>
    </source>
</evidence>
<proteinExistence type="inferred from homology"/>
<gene>
    <name evidence="6" type="primary">oxyR_6</name>
    <name evidence="6" type="ORF">ROA7450_04174</name>
</gene>
<feature type="domain" description="HTH lysR-type" evidence="5">
    <location>
        <begin position="6"/>
        <end position="63"/>
    </location>
</feature>
<dbReference type="PROSITE" id="PS50931">
    <property type="entry name" value="HTH_LYSR"/>
    <property type="match status" value="1"/>
</dbReference>
<evidence type="ECO:0000256" key="1">
    <source>
        <dbReference type="ARBA" id="ARBA00009437"/>
    </source>
</evidence>
<organism evidence="6 7">
    <name type="scientific">Roseovarius albus</name>
    <dbReference type="NCBI Taxonomy" id="1247867"/>
    <lineage>
        <taxon>Bacteria</taxon>
        <taxon>Pseudomonadati</taxon>
        <taxon>Pseudomonadota</taxon>
        <taxon>Alphaproteobacteria</taxon>
        <taxon>Rhodobacterales</taxon>
        <taxon>Roseobacteraceae</taxon>
        <taxon>Roseovarius</taxon>
    </lineage>
</organism>
<dbReference type="RefSeq" id="WP_159454121.1">
    <property type="nucleotide sequence ID" value="NZ_FWFX01000025.1"/>
</dbReference>
<name>A0A1X7AA37_9RHOB</name>
<dbReference type="AlphaFoldDB" id="A0A1X7AA37"/>